<organism evidence="2 3">
    <name type="scientific">Holdemania filiformis DSM 12042</name>
    <dbReference type="NCBI Taxonomy" id="545696"/>
    <lineage>
        <taxon>Bacteria</taxon>
        <taxon>Bacillati</taxon>
        <taxon>Bacillota</taxon>
        <taxon>Erysipelotrichia</taxon>
        <taxon>Erysipelotrichales</taxon>
        <taxon>Erysipelotrichaceae</taxon>
        <taxon>Holdemania</taxon>
    </lineage>
</organism>
<gene>
    <name evidence="2" type="ORF">HOLDEFILI_00504</name>
</gene>
<dbReference type="STRING" id="545696.HOLDEFILI_00504"/>
<dbReference type="EMBL" id="ACCF01000032">
    <property type="protein sequence ID" value="EEF69318.1"/>
    <property type="molecule type" value="Genomic_DNA"/>
</dbReference>
<accession>B9Y3X4</accession>
<proteinExistence type="predicted"/>
<feature type="region of interest" description="Disordered" evidence="1">
    <location>
        <begin position="14"/>
        <end position="67"/>
    </location>
</feature>
<evidence type="ECO:0000313" key="3">
    <source>
        <dbReference type="Proteomes" id="UP000005950"/>
    </source>
</evidence>
<evidence type="ECO:0000256" key="1">
    <source>
        <dbReference type="SAM" id="MobiDB-lite"/>
    </source>
</evidence>
<dbReference type="Proteomes" id="UP000005950">
    <property type="component" value="Unassembled WGS sequence"/>
</dbReference>
<reference evidence="2 3" key="2">
    <citation type="submission" date="2009-02" db="EMBL/GenBank/DDBJ databases">
        <title>Draft genome sequence of Holdemania filiformis DSM 12042.</title>
        <authorList>
            <person name="Sudarsanam P."/>
            <person name="Ley R."/>
            <person name="Guruge J."/>
            <person name="Turnbaugh P.J."/>
            <person name="Mahowald M."/>
            <person name="Liep D."/>
            <person name="Gordon J."/>
        </authorList>
    </citation>
    <scope>NUCLEOTIDE SEQUENCE [LARGE SCALE GENOMIC DNA]</scope>
    <source>
        <strain evidence="2 3">DSM 12042</strain>
    </source>
</reference>
<protein>
    <submittedName>
        <fullName evidence="2">Uncharacterized protein</fullName>
    </submittedName>
</protein>
<name>B9Y3X4_9FIRM</name>
<comment type="caution">
    <text evidence="2">The sequence shown here is derived from an EMBL/GenBank/DDBJ whole genome shotgun (WGS) entry which is preliminary data.</text>
</comment>
<sequence length="79" mass="8587">MLFLKLRKQLLHFDQASSEGGSGGLPPQEDSDSPADGIQSDSEKKTGKPRRKAGKNTARSVKEQGGILCFRSDVPKRNC</sequence>
<evidence type="ECO:0000313" key="2">
    <source>
        <dbReference type="EMBL" id="EEF69318.1"/>
    </source>
</evidence>
<dbReference type="HOGENOM" id="CLU_2601272_0_0_9"/>
<reference evidence="2 3" key="1">
    <citation type="submission" date="2008-12" db="EMBL/GenBank/DDBJ databases">
        <authorList>
            <person name="Fulton L."/>
            <person name="Clifton S."/>
            <person name="Fulton B."/>
            <person name="Xu J."/>
            <person name="Minx P."/>
            <person name="Pepin K.H."/>
            <person name="Johnson M."/>
            <person name="Bhonagiri V."/>
            <person name="Nash W.E."/>
            <person name="Mardis E.R."/>
            <person name="Wilson R.K."/>
        </authorList>
    </citation>
    <scope>NUCLEOTIDE SEQUENCE [LARGE SCALE GENOMIC DNA]</scope>
    <source>
        <strain evidence="2 3">DSM 12042</strain>
    </source>
</reference>
<dbReference type="AlphaFoldDB" id="B9Y3X4"/>